<accession>A0A1M4Y7M2</accession>
<sequence>MSAPVAITWDVSARLDDTAAGDMLMALVQLAAWRQDLAEALKRFFGSGANAFRVACLNIEIRPADGAIILHLVQLLHEELGALLAAGRADIRHSGHGAAPSLVGGP</sequence>
<evidence type="ECO:0000313" key="1">
    <source>
        <dbReference type="EMBL" id="SHF01573.1"/>
    </source>
</evidence>
<proteinExistence type="predicted"/>
<gene>
    <name evidence="1" type="ORF">SAMN02745157_1444</name>
</gene>
<organism evidence="1 2">
    <name type="scientific">Kaistia soli DSM 19436</name>
    <dbReference type="NCBI Taxonomy" id="1122133"/>
    <lineage>
        <taxon>Bacteria</taxon>
        <taxon>Pseudomonadati</taxon>
        <taxon>Pseudomonadota</taxon>
        <taxon>Alphaproteobacteria</taxon>
        <taxon>Hyphomicrobiales</taxon>
        <taxon>Kaistiaceae</taxon>
        <taxon>Kaistia</taxon>
    </lineage>
</organism>
<evidence type="ECO:0000313" key="2">
    <source>
        <dbReference type="Proteomes" id="UP000184485"/>
    </source>
</evidence>
<protein>
    <submittedName>
        <fullName evidence="1">Uncharacterized protein</fullName>
    </submittedName>
</protein>
<reference evidence="1 2" key="1">
    <citation type="submission" date="2016-11" db="EMBL/GenBank/DDBJ databases">
        <authorList>
            <person name="Jaros S."/>
            <person name="Januszkiewicz K."/>
            <person name="Wedrychowicz H."/>
        </authorList>
    </citation>
    <scope>NUCLEOTIDE SEQUENCE [LARGE SCALE GENOMIC DNA]</scope>
    <source>
        <strain evidence="1 2">DSM 19436</strain>
    </source>
</reference>
<name>A0A1M4Y7M2_9HYPH</name>
<dbReference type="AlphaFoldDB" id="A0A1M4Y7M2"/>
<dbReference type="Proteomes" id="UP000184485">
    <property type="component" value="Unassembled WGS sequence"/>
</dbReference>
<dbReference type="EMBL" id="FQUP01000001">
    <property type="protein sequence ID" value="SHF01573.1"/>
    <property type="molecule type" value="Genomic_DNA"/>
</dbReference>
<dbReference type="RefSeq" id="WP_073051983.1">
    <property type="nucleotide sequence ID" value="NZ_FQUP01000001.1"/>
</dbReference>
<dbReference type="STRING" id="1122133.SAMN02745157_1444"/>
<keyword evidence="2" id="KW-1185">Reference proteome</keyword>